<dbReference type="SUPFAM" id="SSF57938">
    <property type="entry name" value="DnaJ/Hsp40 cysteine-rich domain"/>
    <property type="match status" value="1"/>
</dbReference>
<dbReference type="STRING" id="3821.A0A151R4U5"/>
<accession>A0A151R4U5</accession>
<keyword evidence="2" id="KW-1133">Transmembrane helix</keyword>
<sequence length="138" mass="14558">MASSIIPLQTMIPKNNAPNPPPRVGVSITRISFAGSTVAPCTRLQRNGHRSSSIVVSAVGDVSSDSTTYLVAGAVAVALIGTAFPIFFSRKDTCPECDGAGFVRRADVRLRANAARKDQTQIVCARCNGLGKLNQIDK</sequence>
<dbReference type="OrthoDB" id="2019927at2759"/>
<evidence type="ECO:0000256" key="2">
    <source>
        <dbReference type="SAM" id="Phobius"/>
    </source>
</evidence>
<dbReference type="Proteomes" id="UP000075243">
    <property type="component" value="Unassembled WGS sequence"/>
</dbReference>
<proteinExistence type="predicted"/>
<feature type="region of interest" description="Disordered" evidence="1">
    <location>
        <begin position="1"/>
        <end position="21"/>
    </location>
</feature>
<dbReference type="PANTHER" id="PTHR36389">
    <property type="entry name" value="OS05G0110100 PROTEIN"/>
    <property type="match status" value="1"/>
</dbReference>
<dbReference type="GO" id="GO:0009535">
    <property type="term" value="C:chloroplast thylakoid membrane"/>
    <property type="evidence" value="ECO:0007669"/>
    <property type="project" value="TreeGrafter"/>
</dbReference>
<dbReference type="OMA" id="RQIVCAN"/>
<name>A0A151R4U5_CAJCA</name>
<dbReference type="AlphaFoldDB" id="A0A151R4U5"/>
<keyword evidence="4" id="KW-1185">Reference proteome</keyword>
<gene>
    <name evidence="3" type="ORF">KK1_041285</name>
</gene>
<keyword evidence="2" id="KW-0812">Transmembrane</keyword>
<dbReference type="Gramene" id="C.cajan_36939.t">
    <property type="protein sequence ID" value="C.cajan_36939.t"/>
    <property type="gene ID" value="C.cajan_36939"/>
</dbReference>
<evidence type="ECO:0000256" key="1">
    <source>
        <dbReference type="SAM" id="MobiDB-lite"/>
    </source>
</evidence>
<dbReference type="EMBL" id="KQ484094">
    <property type="protein sequence ID" value="KYP37532.1"/>
    <property type="molecule type" value="Genomic_DNA"/>
</dbReference>
<keyword evidence="2" id="KW-0472">Membrane</keyword>
<organism evidence="3 4">
    <name type="scientific">Cajanus cajan</name>
    <name type="common">Pigeon pea</name>
    <name type="synonym">Cajanus indicus</name>
    <dbReference type="NCBI Taxonomy" id="3821"/>
    <lineage>
        <taxon>Eukaryota</taxon>
        <taxon>Viridiplantae</taxon>
        <taxon>Streptophyta</taxon>
        <taxon>Embryophyta</taxon>
        <taxon>Tracheophyta</taxon>
        <taxon>Spermatophyta</taxon>
        <taxon>Magnoliopsida</taxon>
        <taxon>eudicotyledons</taxon>
        <taxon>Gunneridae</taxon>
        <taxon>Pentapetalae</taxon>
        <taxon>rosids</taxon>
        <taxon>fabids</taxon>
        <taxon>Fabales</taxon>
        <taxon>Fabaceae</taxon>
        <taxon>Papilionoideae</taxon>
        <taxon>50 kb inversion clade</taxon>
        <taxon>NPAAA clade</taxon>
        <taxon>indigoferoid/millettioid clade</taxon>
        <taxon>Phaseoleae</taxon>
        <taxon>Cajanus</taxon>
    </lineage>
</organism>
<evidence type="ECO:0000313" key="3">
    <source>
        <dbReference type="EMBL" id="KYP37532.1"/>
    </source>
</evidence>
<dbReference type="PANTHER" id="PTHR36389:SF1">
    <property type="entry name" value="OS05G0110100 PROTEIN"/>
    <property type="match status" value="1"/>
</dbReference>
<feature type="transmembrane region" description="Helical" evidence="2">
    <location>
        <begin position="69"/>
        <end position="88"/>
    </location>
</feature>
<evidence type="ECO:0000313" key="4">
    <source>
        <dbReference type="Proteomes" id="UP000075243"/>
    </source>
</evidence>
<feature type="compositionally biased region" description="Polar residues" evidence="1">
    <location>
        <begin position="1"/>
        <end position="17"/>
    </location>
</feature>
<protein>
    <submittedName>
        <fullName evidence="3">Uncharacterized protein</fullName>
    </submittedName>
</protein>
<dbReference type="InterPro" id="IPR036410">
    <property type="entry name" value="HSP_DnaJ_Cys-rich_dom_sf"/>
</dbReference>
<reference evidence="3" key="1">
    <citation type="journal article" date="2012" name="Nat. Biotechnol.">
        <title>Draft genome sequence of pigeonpea (Cajanus cajan), an orphan legume crop of resource-poor farmers.</title>
        <authorList>
            <person name="Varshney R.K."/>
            <person name="Chen W."/>
            <person name="Li Y."/>
            <person name="Bharti A.K."/>
            <person name="Saxena R.K."/>
            <person name="Schlueter J.A."/>
            <person name="Donoghue M.T."/>
            <person name="Azam S."/>
            <person name="Fan G."/>
            <person name="Whaley A.M."/>
            <person name="Farmer A.D."/>
            <person name="Sheridan J."/>
            <person name="Iwata A."/>
            <person name="Tuteja R."/>
            <person name="Penmetsa R.V."/>
            <person name="Wu W."/>
            <person name="Upadhyaya H.D."/>
            <person name="Yang S.P."/>
            <person name="Shah T."/>
            <person name="Saxena K.B."/>
            <person name="Michael T."/>
            <person name="McCombie W.R."/>
            <person name="Yang B."/>
            <person name="Zhang G."/>
            <person name="Yang H."/>
            <person name="Wang J."/>
            <person name="Spillane C."/>
            <person name="Cook D.R."/>
            <person name="May G.D."/>
            <person name="Xu X."/>
            <person name="Jackson S.A."/>
        </authorList>
    </citation>
    <scope>NUCLEOTIDE SEQUENCE [LARGE SCALE GENOMIC DNA]</scope>
</reference>